<protein>
    <submittedName>
        <fullName evidence="2">DUF2240 family protein</fullName>
    </submittedName>
</protein>
<comment type="caution">
    <text evidence="2">The sequence shown here is derived from an EMBL/GenBank/DDBJ whole genome shotgun (WGS) entry which is preliminary data.</text>
</comment>
<feature type="region of interest" description="Disordered" evidence="1">
    <location>
        <begin position="76"/>
        <end position="96"/>
    </location>
</feature>
<organism evidence="2 3">
    <name type="scientific">Marine Group III euryarchaeote</name>
    <dbReference type="NCBI Taxonomy" id="2173149"/>
    <lineage>
        <taxon>Archaea</taxon>
        <taxon>Methanobacteriati</taxon>
        <taxon>Thermoplasmatota</taxon>
        <taxon>Thermoplasmata</taxon>
        <taxon>Candidatus Thermoprofundales</taxon>
    </lineage>
</organism>
<dbReference type="AlphaFoldDB" id="A0A7C8DHQ7"/>
<reference evidence="3" key="1">
    <citation type="journal article" date="2019" name="bioRxiv">
        <title>Genome diversification in globally distributed novel marine Proteobacteria is linked to environmental adaptation.</title>
        <authorList>
            <person name="Zhou Z."/>
            <person name="Tran P.Q."/>
            <person name="Kieft K."/>
            <person name="Anantharaman K."/>
        </authorList>
    </citation>
    <scope>NUCLEOTIDE SEQUENCE [LARGE SCALE GENOMIC DNA]</scope>
</reference>
<accession>A0A7C8DHQ7</accession>
<dbReference type="Proteomes" id="UP000589516">
    <property type="component" value="Unassembled WGS sequence"/>
</dbReference>
<evidence type="ECO:0000313" key="2">
    <source>
        <dbReference type="EMBL" id="HIG63046.1"/>
    </source>
</evidence>
<dbReference type="Pfam" id="PF09999">
    <property type="entry name" value="DUF2240"/>
    <property type="match status" value="1"/>
</dbReference>
<evidence type="ECO:0000313" key="3">
    <source>
        <dbReference type="Proteomes" id="UP000589516"/>
    </source>
</evidence>
<gene>
    <name evidence="2" type="ORF">EYQ16_00780</name>
</gene>
<sequence length="166" mass="17592">MTAIRQTGLVRCFTLVKPELVAAAFRSRNAEKLRREELVQELAFSLHLMSPTAAADAIEAALASGLLEPAGEQLRLVGEGDAPAEEPVPAVAPPPADDAPDLFHRVVAAVAEATGDSQREVIRKVNRGQKAHYGIRPATEALLLAADAGVDVAPFLDEARQGLARD</sequence>
<dbReference type="EMBL" id="DUAV01000007">
    <property type="protein sequence ID" value="HIG63046.1"/>
    <property type="molecule type" value="Genomic_DNA"/>
</dbReference>
<dbReference type="InterPro" id="IPR018716">
    <property type="entry name" value="DUF2240"/>
</dbReference>
<proteinExistence type="predicted"/>
<name>A0A7C8DHQ7_9ARCH</name>
<evidence type="ECO:0000256" key="1">
    <source>
        <dbReference type="SAM" id="MobiDB-lite"/>
    </source>
</evidence>